<name>A0A328IR25_9MOLU</name>
<accession>A0A328IR25</accession>
<keyword evidence="1" id="KW-0175">Coiled coil</keyword>
<proteinExistence type="predicted"/>
<sequence>MIKKIDDLEQKNTFVNYLIKIREAEVKDTASKTEEKTLLNSLINSRKRPKKDILEECLRLLNNYFKILSEEIQILEEQIKNSKNTEEKYRLKG</sequence>
<dbReference type="AlphaFoldDB" id="A0A328IR25"/>
<comment type="caution">
    <text evidence="2">The sequence shown here is derived from an EMBL/GenBank/DDBJ whole genome shotgun (WGS) entry which is preliminary data.</text>
</comment>
<dbReference type="Proteomes" id="UP000249343">
    <property type="component" value="Unassembled WGS sequence"/>
</dbReference>
<evidence type="ECO:0000256" key="1">
    <source>
        <dbReference type="SAM" id="Coils"/>
    </source>
</evidence>
<keyword evidence="3" id="KW-1185">Reference proteome</keyword>
<gene>
    <name evidence="2" type="ORF">DH96_01985</name>
</gene>
<dbReference type="EMBL" id="JHUK01000004">
    <property type="protein sequence ID" value="RAM57696.1"/>
    <property type="molecule type" value="Genomic_DNA"/>
</dbReference>
<evidence type="ECO:0000313" key="3">
    <source>
        <dbReference type="Proteomes" id="UP000249343"/>
    </source>
</evidence>
<evidence type="ECO:0000313" key="2">
    <source>
        <dbReference type="EMBL" id="RAM57696.1"/>
    </source>
</evidence>
<dbReference type="RefSeq" id="WP_111961347.1">
    <property type="nucleotide sequence ID" value="NZ_JHUK01000004.1"/>
</dbReference>
<feature type="coiled-coil region" evidence="1">
    <location>
        <begin position="58"/>
        <end position="92"/>
    </location>
</feature>
<organism evidence="2 3">
    <name type="scientific">Candidatus Phytoplasma oryzae</name>
    <dbReference type="NCBI Taxonomy" id="203274"/>
    <lineage>
        <taxon>Bacteria</taxon>
        <taxon>Bacillati</taxon>
        <taxon>Mycoplasmatota</taxon>
        <taxon>Mollicutes</taxon>
        <taxon>Acholeplasmatales</taxon>
        <taxon>Acholeplasmataceae</taxon>
        <taxon>Candidatus Phytoplasma</taxon>
        <taxon>16SrXI (Rice yellow dwarf group)</taxon>
    </lineage>
</organism>
<reference evidence="2 3" key="1">
    <citation type="submission" date="2014-04" db="EMBL/GenBank/DDBJ databases">
        <title>Genome study of Napier grass stunt phytoplasma.</title>
        <authorList>
            <person name="Kawicha P."/>
            <person name="Dickinson M."/>
            <person name="Hodgetts J."/>
        </authorList>
    </citation>
    <scope>NUCLEOTIDE SEQUENCE [LARGE SCALE GENOMIC DNA]</scope>
    <source>
        <strain evidence="2 3">NGS-S10</strain>
    </source>
</reference>
<protein>
    <submittedName>
        <fullName evidence="2">Uncharacterized protein</fullName>
    </submittedName>
</protein>